<evidence type="ECO:0000256" key="2">
    <source>
        <dbReference type="ARBA" id="ARBA00004948"/>
    </source>
</evidence>
<comment type="catalytic activity">
    <reaction evidence="11">
        <text>N(6)-(pyridoxal phosphate)-L-lysyl-[4-amino-5-hydroxymethyl-2-methylpyrimidine phosphate synthase] + L-histidyl-[4-amino-5-hydroxymethyl-2-methylpyrimidine phosphate synthase] + 2 Fe(3+) + 4 H2O = L-lysyl-[4-amino-5-hydroxymethyl-2-methylpyrimidine phosphate synthase] + (2S)-2-amino-5-hydroxy-4-oxopentanoyl-[4-amino-5-hydroxymethyl-2-methylpyrimidine phosphate synthase] + 4-amino-2-methyl-5-(phosphooxymethyl)pyrimidine + 3-oxopropanoate + 2 Fe(2+) + 2 H(+)</text>
        <dbReference type="Rhea" id="RHEA:65756"/>
        <dbReference type="Rhea" id="RHEA-COMP:16892"/>
        <dbReference type="Rhea" id="RHEA-COMP:16893"/>
        <dbReference type="Rhea" id="RHEA-COMP:16894"/>
        <dbReference type="Rhea" id="RHEA-COMP:16895"/>
        <dbReference type="ChEBI" id="CHEBI:15377"/>
        <dbReference type="ChEBI" id="CHEBI:15378"/>
        <dbReference type="ChEBI" id="CHEBI:29033"/>
        <dbReference type="ChEBI" id="CHEBI:29034"/>
        <dbReference type="ChEBI" id="CHEBI:29969"/>
        <dbReference type="ChEBI" id="CHEBI:29979"/>
        <dbReference type="ChEBI" id="CHEBI:33190"/>
        <dbReference type="ChEBI" id="CHEBI:58354"/>
        <dbReference type="ChEBI" id="CHEBI:143915"/>
        <dbReference type="ChEBI" id="CHEBI:157692"/>
    </reaction>
    <physiologicalReaction direction="left-to-right" evidence="11">
        <dbReference type="Rhea" id="RHEA:65757"/>
    </physiologicalReaction>
</comment>
<evidence type="ECO:0000256" key="12">
    <source>
        <dbReference type="SAM" id="SignalP"/>
    </source>
</evidence>
<evidence type="ECO:0000256" key="7">
    <source>
        <dbReference type="ARBA" id="ARBA00022898"/>
    </source>
</evidence>
<dbReference type="PANTHER" id="PTHR31528:SF1">
    <property type="entry name" value="4-AMINO-5-HYDROXYMETHYL-2-METHYLPYRIMIDINE PHOSPHATE SYNTHASE THI11-RELATED"/>
    <property type="match status" value="1"/>
</dbReference>
<evidence type="ECO:0000256" key="1">
    <source>
        <dbReference type="ARBA" id="ARBA00003469"/>
    </source>
</evidence>
<dbReference type="Proteomes" id="UP000594468">
    <property type="component" value="Chromosome"/>
</dbReference>
<gene>
    <name evidence="14" type="ORF">G4Y79_05430</name>
</gene>
<evidence type="ECO:0000313" key="15">
    <source>
        <dbReference type="Proteomes" id="UP000594468"/>
    </source>
</evidence>
<evidence type="ECO:0000256" key="10">
    <source>
        <dbReference type="ARBA" id="ARBA00033171"/>
    </source>
</evidence>
<feature type="chain" id="PRO_5033015048" description="Thiamine pyrimidine synthase" evidence="12">
    <location>
        <begin position="25"/>
        <end position="368"/>
    </location>
</feature>
<reference evidence="14 15" key="1">
    <citation type="submission" date="2020-02" db="EMBL/GenBank/DDBJ databases">
        <authorList>
            <person name="Zheng R.K."/>
            <person name="Sun C.M."/>
        </authorList>
    </citation>
    <scope>NUCLEOTIDE SEQUENCE [LARGE SCALE GENOMIC DNA]</scope>
    <source>
        <strain evidence="15">rifampicinis</strain>
    </source>
</reference>
<dbReference type="EMBL" id="CP062983">
    <property type="protein sequence ID" value="QPC83822.1"/>
    <property type="molecule type" value="Genomic_DNA"/>
</dbReference>
<organism evidence="14 15">
    <name type="scientific">Phototrophicus methaneseepsis</name>
    <dbReference type="NCBI Taxonomy" id="2710758"/>
    <lineage>
        <taxon>Bacteria</taxon>
        <taxon>Bacillati</taxon>
        <taxon>Chloroflexota</taxon>
        <taxon>Candidatus Thermofontia</taxon>
        <taxon>Phototrophicales</taxon>
        <taxon>Phototrophicaceae</taxon>
        <taxon>Phototrophicus</taxon>
    </lineage>
</organism>
<feature type="signal peptide" evidence="12">
    <location>
        <begin position="1"/>
        <end position="24"/>
    </location>
</feature>
<evidence type="ECO:0000256" key="4">
    <source>
        <dbReference type="ARBA" id="ARBA00011738"/>
    </source>
</evidence>
<evidence type="ECO:0000256" key="5">
    <source>
        <dbReference type="ARBA" id="ARBA00022679"/>
    </source>
</evidence>
<dbReference type="PANTHER" id="PTHR31528">
    <property type="entry name" value="4-AMINO-5-HYDROXYMETHYL-2-METHYLPYRIMIDINE PHOSPHATE SYNTHASE THI11-RELATED"/>
    <property type="match status" value="1"/>
</dbReference>
<comment type="function">
    <text evidence="1">Responsible for the formation of the pyrimidine heterocycle in the thiamine biosynthesis pathway. Catalyzes the formation of hydroxymethylpyrimidine phosphate (HMP-P) from histidine and pyridoxal phosphate (PLP). The protein uses PLP and the active site histidine to form HMP-P, generating an inactive enzyme. The enzyme can only undergo a single turnover, which suggests it is a suicide enzyme.</text>
</comment>
<comment type="subunit">
    <text evidence="4">Homodimer.</text>
</comment>
<dbReference type="Gene3D" id="3.40.190.10">
    <property type="entry name" value="Periplasmic binding protein-like II"/>
    <property type="match status" value="2"/>
</dbReference>
<name>A0A7S8EBD4_9CHLR</name>
<sequence>MNKKLLLLLSVLVLLLSMALGAAAQDEELTPVSLQLQWVAQSQFAGYFAALDQGFWEEEGLDVTILEGAVEIVPQQVVASGGAEFGIAWVPKVLESNEQGVDLVNIAQIFQRSGTLQVAFVDTGIEEVADFEGMNIGSWGFGNEHELFAAMRLEGIDPENPDDVTVVQQPFDMSLLINGEVDAAQAMIYNEYAQVLEQENPETGELYQPEDLTIIDWNDVGTAMLQDHIFVNAEWLAEEGNEEIAVSFLKGAIKGWVFCRDNFDACVDVVLENGSTLGESHQAWQLNEINGLIWPSPEGIGMMDADLWAQTVEVAIDGGVITEEPPETAYRTDLLEMALAELTEEDPEIDLTGEMWEPVEVTLNPGGE</sequence>
<keyword evidence="12" id="KW-0732">Signal</keyword>
<dbReference type="GO" id="GO:0016740">
    <property type="term" value="F:transferase activity"/>
    <property type="evidence" value="ECO:0007669"/>
    <property type="project" value="UniProtKB-KW"/>
</dbReference>
<evidence type="ECO:0000256" key="3">
    <source>
        <dbReference type="ARBA" id="ARBA00009406"/>
    </source>
</evidence>
<keyword evidence="5" id="KW-0808">Transferase</keyword>
<feature type="domain" description="SsuA/THI5-like" evidence="13">
    <location>
        <begin position="42"/>
        <end position="262"/>
    </location>
</feature>
<evidence type="ECO:0000256" key="11">
    <source>
        <dbReference type="ARBA" id="ARBA00048179"/>
    </source>
</evidence>
<dbReference type="GO" id="GO:0009228">
    <property type="term" value="P:thiamine biosynthetic process"/>
    <property type="evidence" value="ECO:0007669"/>
    <property type="project" value="UniProtKB-KW"/>
</dbReference>
<comment type="similarity">
    <text evidence="3">Belongs to the NMT1/THI5 family.</text>
</comment>
<evidence type="ECO:0000313" key="14">
    <source>
        <dbReference type="EMBL" id="QPC83822.1"/>
    </source>
</evidence>
<protein>
    <recommendedName>
        <fullName evidence="10">Thiamine pyrimidine synthase</fullName>
    </recommendedName>
</protein>
<evidence type="ECO:0000256" key="6">
    <source>
        <dbReference type="ARBA" id="ARBA00022723"/>
    </source>
</evidence>
<dbReference type="KEGG" id="pmet:G4Y79_05430"/>
<dbReference type="GO" id="GO:0046872">
    <property type="term" value="F:metal ion binding"/>
    <property type="evidence" value="ECO:0007669"/>
    <property type="project" value="UniProtKB-KW"/>
</dbReference>
<keyword evidence="7" id="KW-0663">Pyridoxal phosphate</keyword>
<dbReference type="Pfam" id="PF09084">
    <property type="entry name" value="NMT1"/>
    <property type="match status" value="1"/>
</dbReference>
<dbReference type="RefSeq" id="WP_195171886.1">
    <property type="nucleotide sequence ID" value="NZ_CP062983.1"/>
</dbReference>
<proteinExistence type="inferred from homology"/>
<evidence type="ECO:0000256" key="8">
    <source>
        <dbReference type="ARBA" id="ARBA00022977"/>
    </source>
</evidence>
<evidence type="ECO:0000259" key="13">
    <source>
        <dbReference type="Pfam" id="PF09084"/>
    </source>
</evidence>
<evidence type="ECO:0000256" key="9">
    <source>
        <dbReference type="ARBA" id="ARBA00023004"/>
    </source>
</evidence>
<dbReference type="InterPro" id="IPR027939">
    <property type="entry name" value="NMT1/THI5"/>
</dbReference>
<keyword evidence="9" id="KW-0408">Iron</keyword>
<dbReference type="InterPro" id="IPR015168">
    <property type="entry name" value="SsuA/THI5"/>
</dbReference>
<accession>A0A7S8EBD4</accession>
<keyword evidence="15" id="KW-1185">Reference proteome</keyword>
<keyword evidence="6" id="KW-0479">Metal-binding</keyword>
<dbReference type="SUPFAM" id="SSF53850">
    <property type="entry name" value="Periplasmic binding protein-like II"/>
    <property type="match status" value="1"/>
</dbReference>
<keyword evidence="8" id="KW-0784">Thiamine biosynthesis</keyword>
<dbReference type="AlphaFoldDB" id="A0A7S8EBD4"/>
<comment type="pathway">
    <text evidence="2">Cofactor biosynthesis; thiamine diphosphate biosynthesis.</text>
</comment>